<proteinExistence type="predicted"/>
<evidence type="ECO:0000313" key="1">
    <source>
        <dbReference type="EMBL" id="KAH7859638.1"/>
    </source>
</evidence>
<accession>A0ACB7Z2Y0</accession>
<name>A0ACB7Z2Y0_9ERIC</name>
<comment type="caution">
    <text evidence="1">The sequence shown here is derived from an EMBL/GenBank/DDBJ whole genome shotgun (WGS) entry which is preliminary data.</text>
</comment>
<organism evidence="1 2">
    <name type="scientific">Vaccinium darrowii</name>
    <dbReference type="NCBI Taxonomy" id="229202"/>
    <lineage>
        <taxon>Eukaryota</taxon>
        <taxon>Viridiplantae</taxon>
        <taxon>Streptophyta</taxon>
        <taxon>Embryophyta</taxon>
        <taxon>Tracheophyta</taxon>
        <taxon>Spermatophyta</taxon>
        <taxon>Magnoliopsida</taxon>
        <taxon>eudicotyledons</taxon>
        <taxon>Gunneridae</taxon>
        <taxon>Pentapetalae</taxon>
        <taxon>asterids</taxon>
        <taxon>Ericales</taxon>
        <taxon>Ericaceae</taxon>
        <taxon>Vaccinioideae</taxon>
        <taxon>Vaccinieae</taxon>
        <taxon>Vaccinium</taxon>
    </lineage>
</organism>
<evidence type="ECO:0000313" key="2">
    <source>
        <dbReference type="Proteomes" id="UP000828048"/>
    </source>
</evidence>
<reference evidence="1 2" key="1">
    <citation type="journal article" date="2021" name="Hortic Res">
        <title>High-quality reference genome and annotation aids understanding of berry development for evergreen blueberry (Vaccinium darrowii).</title>
        <authorList>
            <person name="Yu J."/>
            <person name="Hulse-Kemp A.M."/>
            <person name="Babiker E."/>
            <person name="Staton M."/>
        </authorList>
    </citation>
    <scope>NUCLEOTIDE SEQUENCE [LARGE SCALE GENOMIC DNA]</scope>
    <source>
        <strain evidence="2">cv. NJ 8807/NJ 8810</strain>
        <tissue evidence="1">Young leaf</tissue>
    </source>
</reference>
<sequence length="419" mass="45641">MAQEEHTQRYSSSSGGDGGGGSSSSRSSKKLKEKKVPQRGLGVAQLEKIRLEEQQKKDGSISSPISFPSPSNSSQNFRHNPSPSLVPFPPPPLPTDLSTPNSLFRQDSSIPNIDFLHPLHPRPDGDGGEIGWPSIPGLGQGYLPKFWNGDHYDLEGENHGLAFRSNVKLPFESKSIWAPPVVIQRGHKIQQQPPSTSLSMVNVSSGTSSLSQMEPPSNQSFYGKNNTPMWSEEEKMVGRKRSYPFSPENIPGLSFPCKVPSAFVQPTNRSNEPSGGNGSTVNVELSNPSFSNLFREGSSSSTVLPELNPKKATKENEDLNEDFLTLAPPTTAVPRPSSKSKHPSMFLNPHRQELPDFESLPFQGKVASPFHLPRLGGSTQQQPFYSFYPPAKARISPVTTTVSGCSSVVGENLDLNLKL</sequence>
<keyword evidence="2" id="KW-1185">Reference proteome</keyword>
<gene>
    <name evidence="1" type="ORF">Vadar_003615</name>
</gene>
<dbReference type="Proteomes" id="UP000828048">
    <property type="component" value="Chromosome 4"/>
</dbReference>
<dbReference type="EMBL" id="CM037154">
    <property type="protein sequence ID" value="KAH7859638.1"/>
    <property type="molecule type" value="Genomic_DNA"/>
</dbReference>
<protein>
    <submittedName>
        <fullName evidence="1">Uncharacterized protein</fullName>
    </submittedName>
</protein>